<dbReference type="AlphaFoldDB" id="A0A0F9B7M7"/>
<evidence type="ECO:0000313" key="1">
    <source>
        <dbReference type="EMBL" id="KKL09782.1"/>
    </source>
</evidence>
<name>A0A0F9B7M7_9ZZZZ</name>
<dbReference type="EMBL" id="LAZR01042328">
    <property type="protein sequence ID" value="KKL09782.1"/>
    <property type="molecule type" value="Genomic_DNA"/>
</dbReference>
<reference evidence="1" key="1">
    <citation type="journal article" date="2015" name="Nature">
        <title>Complex archaea that bridge the gap between prokaryotes and eukaryotes.</title>
        <authorList>
            <person name="Spang A."/>
            <person name="Saw J.H."/>
            <person name="Jorgensen S.L."/>
            <person name="Zaremba-Niedzwiedzka K."/>
            <person name="Martijn J."/>
            <person name="Lind A.E."/>
            <person name="van Eijk R."/>
            <person name="Schleper C."/>
            <person name="Guy L."/>
            <person name="Ettema T.J."/>
        </authorList>
    </citation>
    <scope>NUCLEOTIDE SEQUENCE</scope>
</reference>
<gene>
    <name evidence="1" type="ORF">LCGC14_2562430</name>
</gene>
<accession>A0A0F9B7M7</accession>
<organism evidence="1">
    <name type="scientific">marine sediment metagenome</name>
    <dbReference type="NCBI Taxonomy" id="412755"/>
    <lineage>
        <taxon>unclassified sequences</taxon>
        <taxon>metagenomes</taxon>
        <taxon>ecological metagenomes</taxon>
    </lineage>
</organism>
<protein>
    <submittedName>
        <fullName evidence="1">Uncharacterized protein</fullName>
    </submittedName>
</protein>
<feature type="non-terminal residue" evidence="1">
    <location>
        <position position="310"/>
    </location>
</feature>
<sequence length="310" mass="37681">MNVEEWKLTREEVKNEIYEKDKNKIVILKEKLVNASKTEDKANIYWQLSEKYKLLFWGYAEESVIFKNTSKEEYYKQLEKDYLWNSIYYREKCLKIIKQNYVIEANDSFFMDVGLKYRYFIRYEYEEIKEEGFQFEKFGNTSNEKINIIINDLEYAKRGMYYLIKRYKEENDHEELFIWCEVMGDLYLIIQLLLIEGGRSDLLDNARLSMEYYKESRESLKVFAKPTTHYGGIYGLRYQTNFFDPLLKSLGFEGFSQSSIDKMEFIEKELLKKKSGMDYMEYLESPFFSDKRILNNRIEKLVQKYPELEY</sequence>
<comment type="caution">
    <text evidence="1">The sequence shown here is derived from an EMBL/GenBank/DDBJ whole genome shotgun (WGS) entry which is preliminary data.</text>
</comment>
<proteinExistence type="predicted"/>